<name>A0A9X8UJ47_9FIRM</name>
<accession>A0A9X8UJ47</accession>
<reference evidence="1 2" key="1">
    <citation type="submission" date="2019-03" db="EMBL/GenBank/DDBJ databases">
        <title>Genomic Encyclopedia of Type Strains, Phase IV (KMG-IV): sequencing the most valuable type-strain genomes for metagenomic binning, comparative biology and taxonomic classification.</title>
        <authorList>
            <person name="Goeker M."/>
        </authorList>
    </citation>
    <scope>NUCLEOTIDE SEQUENCE [LARGE SCALE GENOMIC DNA]</scope>
    <source>
        <strain evidence="1 2">DSM 100433</strain>
    </source>
</reference>
<sequence length="58" mass="6631">MNESKMDNIFHGEVPLAMAYVPMQTWGMLYENEVGLDRGTIFRQLDKPFLGEEAVPRG</sequence>
<protein>
    <submittedName>
        <fullName evidence="1">Spore coat associated protein JA (CotJA)</fullName>
    </submittedName>
</protein>
<proteinExistence type="predicted"/>
<evidence type="ECO:0000313" key="1">
    <source>
        <dbReference type="EMBL" id="TCL43375.1"/>
    </source>
</evidence>
<evidence type="ECO:0000313" key="2">
    <source>
        <dbReference type="Proteomes" id="UP000294682"/>
    </source>
</evidence>
<dbReference type="AlphaFoldDB" id="A0A9X8UJ47"/>
<dbReference type="Pfam" id="PF11007">
    <property type="entry name" value="CotJA"/>
    <property type="match status" value="1"/>
</dbReference>
<gene>
    <name evidence="1" type="ORF">EDD78_1053</name>
</gene>
<comment type="caution">
    <text evidence="1">The sequence shown here is derived from an EMBL/GenBank/DDBJ whole genome shotgun (WGS) entry which is preliminary data.</text>
</comment>
<dbReference type="RefSeq" id="WP_242942183.1">
    <property type="nucleotide sequence ID" value="NZ_JADNAH010000073.1"/>
</dbReference>
<organism evidence="1 2">
    <name type="scientific">Harryflintia acetispora</name>
    <dbReference type="NCBI Taxonomy" id="1849041"/>
    <lineage>
        <taxon>Bacteria</taxon>
        <taxon>Bacillati</taxon>
        <taxon>Bacillota</taxon>
        <taxon>Clostridia</taxon>
        <taxon>Eubacteriales</taxon>
        <taxon>Oscillospiraceae</taxon>
        <taxon>Harryflintia</taxon>
    </lineage>
</organism>
<dbReference type="Proteomes" id="UP000294682">
    <property type="component" value="Unassembled WGS sequence"/>
</dbReference>
<dbReference type="InterPro" id="IPR020256">
    <property type="entry name" value="Spore_coat_CotJA"/>
</dbReference>
<dbReference type="EMBL" id="SLUK01000005">
    <property type="protein sequence ID" value="TCL43375.1"/>
    <property type="molecule type" value="Genomic_DNA"/>
</dbReference>
<keyword evidence="2" id="KW-1185">Reference proteome</keyword>